<dbReference type="CDD" id="cd17916">
    <property type="entry name" value="DEXHc_UvrB"/>
    <property type="match status" value="1"/>
</dbReference>
<evidence type="ECO:0000256" key="3">
    <source>
        <dbReference type="ARBA" id="ARBA00022490"/>
    </source>
</evidence>
<dbReference type="CDD" id="cd18790">
    <property type="entry name" value="SF2_C_UvrB"/>
    <property type="match status" value="1"/>
</dbReference>
<protein>
    <recommendedName>
        <fullName evidence="12">UvrABC system protein B</fullName>
    </recommendedName>
</protein>
<dbReference type="Pfam" id="PF17757">
    <property type="entry name" value="UvrB_inter"/>
    <property type="match status" value="1"/>
</dbReference>
<evidence type="ECO:0000256" key="12">
    <source>
        <dbReference type="ARBA" id="ARBA00029504"/>
    </source>
</evidence>
<dbReference type="GO" id="GO:0005524">
    <property type="term" value="F:ATP binding"/>
    <property type="evidence" value="ECO:0007669"/>
    <property type="project" value="UniProtKB-KW"/>
</dbReference>
<dbReference type="PROSITE" id="PS51194">
    <property type="entry name" value="HELICASE_CTER"/>
    <property type="match status" value="1"/>
</dbReference>
<evidence type="ECO:0000256" key="5">
    <source>
        <dbReference type="ARBA" id="ARBA00022763"/>
    </source>
</evidence>
<dbReference type="SMART" id="SM00490">
    <property type="entry name" value="HELICc"/>
    <property type="match status" value="1"/>
</dbReference>
<dbReference type="HAMAP" id="MF_00204">
    <property type="entry name" value="UvrB"/>
    <property type="match status" value="1"/>
</dbReference>
<evidence type="ECO:0000256" key="1">
    <source>
        <dbReference type="ARBA" id="ARBA00004496"/>
    </source>
</evidence>
<organism evidence="16">
    <name type="scientific">hydrothermal vent metagenome</name>
    <dbReference type="NCBI Taxonomy" id="652676"/>
    <lineage>
        <taxon>unclassified sequences</taxon>
        <taxon>metagenomes</taxon>
        <taxon>ecological metagenomes</taxon>
    </lineage>
</organism>
<comment type="subunit">
    <text evidence="11">Forms a heterotetramer with UvrA during the search for lesions. Interacts with UvrC in an incision complex.</text>
</comment>
<evidence type="ECO:0000259" key="13">
    <source>
        <dbReference type="PROSITE" id="PS50151"/>
    </source>
</evidence>
<dbReference type="InterPro" id="IPR027417">
    <property type="entry name" value="P-loop_NTPase"/>
</dbReference>
<evidence type="ECO:0000259" key="15">
    <source>
        <dbReference type="PROSITE" id="PS51194"/>
    </source>
</evidence>
<dbReference type="GO" id="GO:0005737">
    <property type="term" value="C:cytoplasm"/>
    <property type="evidence" value="ECO:0007669"/>
    <property type="project" value="UniProtKB-SubCell"/>
</dbReference>
<dbReference type="Pfam" id="PF04851">
    <property type="entry name" value="ResIII"/>
    <property type="match status" value="1"/>
</dbReference>
<dbReference type="GO" id="GO:0006289">
    <property type="term" value="P:nucleotide-excision repair"/>
    <property type="evidence" value="ECO:0007669"/>
    <property type="project" value="InterPro"/>
</dbReference>
<dbReference type="InterPro" id="IPR001650">
    <property type="entry name" value="Helicase_C-like"/>
</dbReference>
<dbReference type="GO" id="GO:0004518">
    <property type="term" value="F:nuclease activity"/>
    <property type="evidence" value="ECO:0007669"/>
    <property type="project" value="UniProtKB-KW"/>
</dbReference>
<evidence type="ECO:0000256" key="9">
    <source>
        <dbReference type="ARBA" id="ARBA00023204"/>
    </source>
</evidence>
<dbReference type="EMBL" id="FPHQ01000098">
    <property type="protein sequence ID" value="SFV76297.1"/>
    <property type="molecule type" value="Genomic_DNA"/>
</dbReference>
<dbReference type="InterPro" id="IPR001943">
    <property type="entry name" value="UVR_dom"/>
</dbReference>
<keyword evidence="3" id="KW-0963">Cytoplasm</keyword>
<feature type="domain" description="UVR" evidence="13">
    <location>
        <begin position="624"/>
        <end position="659"/>
    </location>
</feature>
<evidence type="ECO:0000256" key="7">
    <source>
        <dbReference type="ARBA" id="ARBA00022840"/>
    </source>
</evidence>
<evidence type="ECO:0000256" key="11">
    <source>
        <dbReference type="ARBA" id="ARBA00026033"/>
    </source>
</evidence>
<dbReference type="PANTHER" id="PTHR24029:SF0">
    <property type="entry name" value="UVRABC SYSTEM PROTEIN B"/>
    <property type="match status" value="1"/>
</dbReference>
<keyword evidence="4" id="KW-0547">Nucleotide-binding</keyword>
<dbReference type="InterPro" id="IPR014001">
    <property type="entry name" value="Helicase_ATP-bd"/>
</dbReference>
<evidence type="ECO:0000256" key="8">
    <source>
        <dbReference type="ARBA" id="ARBA00022881"/>
    </source>
</evidence>
<evidence type="ECO:0000259" key="14">
    <source>
        <dbReference type="PROSITE" id="PS51192"/>
    </source>
</evidence>
<keyword evidence="9" id="KW-0234">DNA repair</keyword>
<dbReference type="PANTHER" id="PTHR24029">
    <property type="entry name" value="UVRABC SYSTEM PROTEIN B"/>
    <property type="match status" value="1"/>
</dbReference>
<dbReference type="NCBIfam" id="TIGR00631">
    <property type="entry name" value="uvrb"/>
    <property type="match status" value="1"/>
</dbReference>
<name>A0A1W1D776_9ZZZZ</name>
<keyword evidence="10" id="KW-0742">SOS response</keyword>
<keyword evidence="6" id="KW-0228">DNA excision</keyword>
<evidence type="ECO:0000256" key="2">
    <source>
        <dbReference type="ARBA" id="ARBA00008533"/>
    </source>
</evidence>
<proteinExistence type="inferred from homology"/>
<accession>A0A1W1D776</accession>
<dbReference type="GO" id="GO:0009432">
    <property type="term" value="P:SOS response"/>
    <property type="evidence" value="ECO:0007669"/>
    <property type="project" value="UniProtKB-KW"/>
</dbReference>
<dbReference type="GO" id="GO:0009380">
    <property type="term" value="C:excinuclease repair complex"/>
    <property type="evidence" value="ECO:0007669"/>
    <property type="project" value="InterPro"/>
</dbReference>
<comment type="subcellular location">
    <subcellularLocation>
        <location evidence="1">Cytoplasm</location>
    </subcellularLocation>
</comment>
<dbReference type="InterPro" id="IPR041471">
    <property type="entry name" value="UvrB_inter"/>
</dbReference>
<keyword evidence="7" id="KW-0067">ATP-binding</keyword>
<keyword evidence="8" id="KW-0267">Excision nuclease</keyword>
<dbReference type="PROSITE" id="PS51192">
    <property type="entry name" value="HELICASE_ATP_BIND_1"/>
    <property type="match status" value="1"/>
</dbReference>
<evidence type="ECO:0000313" key="16">
    <source>
        <dbReference type="EMBL" id="SFV76297.1"/>
    </source>
</evidence>
<dbReference type="AlphaFoldDB" id="A0A1W1D776"/>
<dbReference type="InterPro" id="IPR006935">
    <property type="entry name" value="Helicase/UvrB_N"/>
</dbReference>
<dbReference type="NCBIfam" id="NF003673">
    <property type="entry name" value="PRK05298.1"/>
    <property type="match status" value="1"/>
</dbReference>
<comment type="similarity">
    <text evidence="2">Belongs to the UvrB family.</text>
</comment>
<reference evidence="16" key="1">
    <citation type="submission" date="2016-10" db="EMBL/GenBank/DDBJ databases">
        <authorList>
            <person name="de Groot N.N."/>
        </authorList>
    </citation>
    <scope>NUCLEOTIDE SEQUENCE</scope>
</reference>
<dbReference type="Pfam" id="PF12344">
    <property type="entry name" value="UvrB"/>
    <property type="match status" value="1"/>
</dbReference>
<evidence type="ECO:0000256" key="6">
    <source>
        <dbReference type="ARBA" id="ARBA00022769"/>
    </source>
</evidence>
<sequence length="663" mass="75653">MDRKFQLESQFSPAGDQPQAIKALVDGINAGEKFQTLLGVTGSGKTFTMANVIKQTKRATLIMAPNKTLAAQLYSEMKEFFPHNAVEYFVSYYDYYQPEAYVPASDTYIEKDSSINEQIEQMRLSATKALLERDDVIIIASVSAIYGLGDPDSYMQMLLHLSVGEIANQREILSRLSQIQYTRNDVTLMRGHFRVKGEVIDIFPADSEEQAVRIEMFDDEVEAIYWFDPLTGEKLKSLQRITIYPQTHYVTPKSKILNVLDDIKAELKVRRKELLSLNKLVEEQRLTQRVQMDIEMMRELGYCNGIENYSRYLSGRKPGEAPPTLMDYLPDNALVILDESHVTVSQIGGMYKGDRARKTTLVEYGFRLPSALDNRPLMFDEFEKRAHQCILVSATPAQYELDVSNVIAEQVVRPTGLLDPEIDVRPVETQVDDLLSEIHKRVEVGERVLVTTLTKRMSEQLSDYLNDHNVKVRYLHSDIDTVERVEIIRDLRLGVFDVLVGINLLREGLDIPEVSLVAILDADKEGFLRSERSLIQTMGRAARNVNGTAILYAGRITGSMQRAMDETQRRRKKQQAYNEKHNITPKGVIKPIINILDTDLISQIDDDNMVTENIQKQLSPVQLAKEIKALEKQMYAFAEELKFEQAADVRNQIKQLKDGQFKH</sequence>
<dbReference type="InterPro" id="IPR036876">
    <property type="entry name" value="UVR_dom_sf"/>
</dbReference>
<gene>
    <name evidence="16" type="ORF">MNB_SUP05-10-78</name>
</gene>
<dbReference type="GO" id="GO:0016887">
    <property type="term" value="F:ATP hydrolysis activity"/>
    <property type="evidence" value="ECO:0007669"/>
    <property type="project" value="InterPro"/>
</dbReference>
<dbReference type="GO" id="GO:0003677">
    <property type="term" value="F:DNA binding"/>
    <property type="evidence" value="ECO:0007669"/>
    <property type="project" value="InterPro"/>
</dbReference>
<dbReference type="PROSITE" id="PS50151">
    <property type="entry name" value="UVR"/>
    <property type="match status" value="1"/>
</dbReference>
<dbReference type="Gene3D" id="4.10.860.10">
    <property type="entry name" value="UVR domain"/>
    <property type="match status" value="1"/>
</dbReference>
<dbReference type="Gene3D" id="3.40.50.300">
    <property type="entry name" value="P-loop containing nucleotide triphosphate hydrolases"/>
    <property type="match status" value="3"/>
</dbReference>
<feature type="domain" description="Helicase ATP-binding" evidence="14">
    <location>
        <begin position="26"/>
        <end position="183"/>
    </location>
</feature>
<dbReference type="InterPro" id="IPR024759">
    <property type="entry name" value="UvrB_YAD/RRR_dom"/>
</dbReference>
<dbReference type="SUPFAM" id="SSF46600">
    <property type="entry name" value="C-terminal UvrC-binding domain of UvrB"/>
    <property type="match status" value="1"/>
</dbReference>
<dbReference type="Pfam" id="PF00271">
    <property type="entry name" value="Helicase_C"/>
    <property type="match status" value="1"/>
</dbReference>
<evidence type="ECO:0000256" key="10">
    <source>
        <dbReference type="ARBA" id="ARBA00023236"/>
    </source>
</evidence>
<dbReference type="FunFam" id="3.40.50.300:FF:000477">
    <property type="entry name" value="UvrABC system protein B"/>
    <property type="match status" value="1"/>
</dbReference>
<dbReference type="SMART" id="SM00487">
    <property type="entry name" value="DEXDc"/>
    <property type="match status" value="1"/>
</dbReference>
<dbReference type="SUPFAM" id="SSF52540">
    <property type="entry name" value="P-loop containing nucleoside triphosphate hydrolases"/>
    <property type="match status" value="2"/>
</dbReference>
<evidence type="ECO:0000256" key="4">
    <source>
        <dbReference type="ARBA" id="ARBA00022741"/>
    </source>
</evidence>
<feature type="domain" description="Helicase C-terminal" evidence="15">
    <location>
        <begin position="430"/>
        <end position="592"/>
    </location>
</feature>
<dbReference type="InterPro" id="IPR004807">
    <property type="entry name" value="UvrB"/>
</dbReference>
<keyword evidence="5" id="KW-0227">DNA damage</keyword>
<dbReference type="Pfam" id="PF02151">
    <property type="entry name" value="UVR"/>
    <property type="match status" value="1"/>
</dbReference>